<organism evidence="4 5">
    <name type="scientific">Pandoraea thiooxydans</name>
    <dbReference type="NCBI Taxonomy" id="445709"/>
    <lineage>
        <taxon>Bacteria</taxon>
        <taxon>Pseudomonadati</taxon>
        <taxon>Pseudomonadota</taxon>
        <taxon>Betaproteobacteria</taxon>
        <taxon>Burkholderiales</taxon>
        <taxon>Burkholderiaceae</taxon>
        <taxon>Pandoraea</taxon>
    </lineage>
</organism>
<dbReference type="CDD" id="cd01949">
    <property type="entry name" value="GGDEF"/>
    <property type="match status" value="1"/>
</dbReference>
<dbReference type="Pfam" id="PF00990">
    <property type="entry name" value="GGDEF"/>
    <property type="match status" value="1"/>
</dbReference>
<dbReference type="Gene3D" id="3.30.70.270">
    <property type="match status" value="1"/>
</dbReference>
<dbReference type="EMBL" id="CP011568">
    <property type="protein sequence ID" value="AKJ67834.1"/>
    <property type="molecule type" value="Genomic_DNA"/>
</dbReference>
<dbReference type="Proteomes" id="UP000036700">
    <property type="component" value="Chromosome"/>
</dbReference>
<proteinExistence type="predicted"/>
<name>A0A0G3EP79_9BURK</name>
<dbReference type="NCBIfam" id="TIGR00254">
    <property type="entry name" value="GGDEF"/>
    <property type="match status" value="1"/>
</dbReference>
<dbReference type="STRING" id="445709.ABW99_06015"/>
<dbReference type="InterPro" id="IPR000160">
    <property type="entry name" value="GGDEF_dom"/>
</dbReference>
<evidence type="ECO:0000313" key="4">
    <source>
        <dbReference type="EMBL" id="AKJ67834.1"/>
    </source>
</evidence>
<protein>
    <recommendedName>
        <fullName evidence="1">diguanylate cyclase</fullName>
        <ecNumber evidence="1">2.7.7.65</ecNumber>
    </recommendedName>
</protein>
<dbReference type="PANTHER" id="PTHR45138:SF9">
    <property type="entry name" value="DIGUANYLATE CYCLASE DGCM-RELATED"/>
    <property type="match status" value="1"/>
</dbReference>
<dbReference type="GO" id="GO:0052621">
    <property type="term" value="F:diguanylate cyclase activity"/>
    <property type="evidence" value="ECO:0007669"/>
    <property type="project" value="UniProtKB-EC"/>
</dbReference>
<dbReference type="EC" id="2.7.7.65" evidence="1"/>
<accession>A0A0G3EP79</accession>
<feature type="domain" description="GGDEF" evidence="3">
    <location>
        <begin position="151"/>
        <end position="271"/>
    </location>
</feature>
<evidence type="ECO:0000256" key="1">
    <source>
        <dbReference type="ARBA" id="ARBA00012528"/>
    </source>
</evidence>
<evidence type="ECO:0000313" key="5">
    <source>
        <dbReference type="Proteomes" id="UP000036700"/>
    </source>
</evidence>
<sequence>MIAMAGDLTAASAARLAHRFLCGTRAYTEDGFEYRPCSEIEAAALSRESPVEWRVTHLFRADLALPGSGAYACVLGLQSHARALALRSGEVDLCLTAVLRTLHLHEELVETEKKMRVTRQEASLDALTGALNRTGWDNHLRQIDAQIGEGADAVVGILDLDFLKSINDRFGHAAGDQALKLTARTIHSVLRRRDCVARLGGDEFAILLPHVTPRDADRLKARLATALQQADISASMGFAMKSESATLDEAIKLADARMYQSKRNRLATYQRQGNAHACLASA</sequence>
<dbReference type="InterPro" id="IPR029787">
    <property type="entry name" value="Nucleotide_cyclase"/>
</dbReference>
<dbReference type="InterPro" id="IPR043128">
    <property type="entry name" value="Rev_trsase/Diguanyl_cyclase"/>
</dbReference>
<dbReference type="PANTHER" id="PTHR45138">
    <property type="entry name" value="REGULATORY COMPONENTS OF SENSORY TRANSDUCTION SYSTEM"/>
    <property type="match status" value="1"/>
</dbReference>
<gene>
    <name evidence="4" type="ORF">ABW99_06015</name>
</gene>
<dbReference type="SMART" id="SM00267">
    <property type="entry name" value="GGDEF"/>
    <property type="match status" value="1"/>
</dbReference>
<evidence type="ECO:0000259" key="3">
    <source>
        <dbReference type="PROSITE" id="PS50887"/>
    </source>
</evidence>
<keyword evidence="5" id="KW-1185">Reference proteome</keyword>
<dbReference type="SUPFAM" id="SSF55073">
    <property type="entry name" value="Nucleotide cyclase"/>
    <property type="match status" value="1"/>
</dbReference>
<reference evidence="5" key="1">
    <citation type="submission" date="2015-06" db="EMBL/GenBank/DDBJ databases">
        <authorList>
            <person name="Lim Y.L."/>
            <person name="Ee R."/>
            <person name="Yong D."/>
            <person name="How K.Y."/>
            <person name="Yin W.F."/>
            <person name="Chan K.G."/>
        </authorList>
    </citation>
    <scope>NUCLEOTIDE SEQUENCE [LARGE SCALE GENOMIC DNA]</scope>
    <source>
        <strain evidence="5">DSM 25325</strain>
    </source>
</reference>
<dbReference type="InterPro" id="IPR050469">
    <property type="entry name" value="Diguanylate_Cyclase"/>
</dbReference>
<dbReference type="PROSITE" id="PS50887">
    <property type="entry name" value="GGDEF"/>
    <property type="match status" value="1"/>
</dbReference>
<dbReference type="PATRIC" id="fig|445709.3.peg.1294"/>
<dbReference type="AlphaFoldDB" id="A0A0G3EP79"/>
<comment type="catalytic activity">
    <reaction evidence="2">
        <text>2 GTP = 3',3'-c-di-GMP + 2 diphosphate</text>
        <dbReference type="Rhea" id="RHEA:24898"/>
        <dbReference type="ChEBI" id="CHEBI:33019"/>
        <dbReference type="ChEBI" id="CHEBI:37565"/>
        <dbReference type="ChEBI" id="CHEBI:58805"/>
        <dbReference type="EC" id="2.7.7.65"/>
    </reaction>
</comment>
<evidence type="ECO:0000256" key="2">
    <source>
        <dbReference type="ARBA" id="ARBA00034247"/>
    </source>
</evidence>
<dbReference type="KEGG" id="ptx:ABW99_06015"/>